<sequence>MFRLQMSSIPDRSPELLLSSRSNSGESSDESVSDSFSADLFLDTTFVVTFFSSVCFLYSALVRIEPCILMR</sequence>
<organism evidence="3 4">
    <name type="scientific">Armadillidium nasatum</name>
    <dbReference type="NCBI Taxonomy" id="96803"/>
    <lineage>
        <taxon>Eukaryota</taxon>
        <taxon>Metazoa</taxon>
        <taxon>Ecdysozoa</taxon>
        <taxon>Arthropoda</taxon>
        <taxon>Crustacea</taxon>
        <taxon>Multicrustacea</taxon>
        <taxon>Malacostraca</taxon>
        <taxon>Eumalacostraca</taxon>
        <taxon>Peracarida</taxon>
        <taxon>Isopoda</taxon>
        <taxon>Oniscidea</taxon>
        <taxon>Crinocheta</taxon>
        <taxon>Armadillidiidae</taxon>
        <taxon>Armadillidium</taxon>
    </lineage>
</organism>
<dbReference type="Proteomes" id="UP000326759">
    <property type="component" value="Unassembled WGS sequence"/>
</dbReference>
<evidence type="ECO:0000256" key="2">
    <source>
        <dbReference type="SAM" id="Phobius"/>
    </source>
</evidence>
<feature type="non-terminal residue" evidence="3">
    <location>
        <position position="71"/>
    </location>
</feature>
<gene>
    <name evidence="3" type="ORF">Anas_14331</name>
</gene>
<feature type="region of interest" description="Disordered" evidence="1">
    <location>
        <begin position="1"/>
        <end position="33"/>
    </location>
</feature>
<comment type="caution">
    <text evidence="3">The sequence shown here is derived from an EMBL/GenBank/DDBJ whole genome shotgun (WGS) entry which is preliminary data.</text>
</comment>
<keyword evidence="4" id="KW-1185">Reference proteome</keyword>
<reference evidence="3 4" key="1">
    <citation type="journal article" date="2019" name="PLoS Biol.">
        <title>Sex chromosomes control vertical transmission of feminizing Wolbachia symbionts in an isopod.</title>
        <authorList>
            <person name="Becking T."/>
            <person name="Chebbi M.A."/>
            <person name="Giraud I."/>
            <person name="Moumen B."/>
            <person name="Laverre T."/>
            <person name="Caubet Y."/>
            <person name="Peccoud J."/>
            <person name="Gilbert C."/>
            <person name="Cordaux R."/>
        </authorList>
    </citation>
    <scope>NUCLEOTIDE SEQUENCE [LARGE SCALE GENOMIC DNA]</scope>
    <source>
        <strain evidence="3">ANa2</strain>
        <tissue evidence="3">Whole body excluding digestive tract and cuticle</tissue>
    </source>
</reference>
<name>A0A5N5T489_9CRUS</name>
<dbReference type="AlphaFoldDB" id="A0A5N5T489"/>
<evidence type="ECO:0000256" key="1">
    <source>
        <dbReference type="SAM" id="MobiDB-lite"/>
    </source>
</evidence>
<feature type="compositionally biased region" description="Low complexity" evidence="1">
    <location>
        <begin position="15"/>
        <end position="26"/>
    </location>
</feature>
<evidence type="ECO:0000313" key="3">
    <source>
        <dbReference type="EMBL" id="KAB7500997.1"/>
    </source>
</evidence>
<feature type="transmembrane region" description="Helical" evidence="2">
    <location>
        <begin position="40"/>
        <end position="61"/>
    </location>
</feature>
<proteinExistence type="predicted"/>
<feature type="compositionally biased region" description="Polar residues" evidence="1">
    <location>
        <begin position="1"/>
        <end position="10"/>
    </location>
</feature>
<keyword evidence="2" id="KW-0812">Transmembrane</keyword>
<protein>
    <submittedName>
        <fullName evidence="3">Uncharacterized protein</fullName>
    </submittedName>
</protein>
<evidence type="ECO:0000313" key="4">
    <source>
        <dbReference type="Proteomes" id="UP000326759"/>
    </source>
</evidence>
<keyword evidence="2" id="KW-0472">Membrane</keyword>
<accession>A0A5N5T489</accession>
<keyword evidence="2" id="KW-1133">Transmembrane helix</keyword>
<dbReference type="EMBL" id="SEYY01012040">
    <property type="protein sequence ID" value="KAB7500997.1"/>
    <property type="molecule type" value="Genomic_DNA"/>
</dbReference>